<reference evidence="1" key="1">
    <citation type="submission" date="2020-03" db="EMBL/GenBank/DDBJ databases">
        <title>The deep terrestrial virosphere.</title>
        <authorList>
            <person name="Holmfeldt K."/>
            <person name="Nilsson E."/>
            <person name="Simone D."/>
            <person name="Lopez-Fernandez M."/>
            <person name="Wu X."/>
            <person name="de Brujin I."/>
            <person name="Lundin D."/>
            <person name="Andersson A."/>
            <person name="Bertilsson S."/>
            <person name="Dopson M."/>
        </authorList>
    </citation>
    <scope>NUCLEOTIDE SEQUENCE</scope>
    <source>
        <strain evidence="1">TM448A01495</strain>
    </source>
</reference>
<accession>A0A6H1ZQH5</accession>
<evidence type="ECO:0000313" key="1">
    <source>
        <dbReference type="EMBL" id="QJA49824.1"/>
    </source>
</evidence>
<proteinExistence type="predicted"/>
<gene>
    <name evidence="1" type="ORF">TM448A01495_0032</name>
</gene>
<dbReference type="Gene3D" id="1.10.10.60">
    <property type="entry name" value="Homeodomain-like"/>
    <property type="match status" value="1"/>
</dbReference>
<protein>
    <submittedName>
        <fullName evidence="1">Uncharacterized protein</fullName>
    </submittedName>
</protein>
<dbReference type="AlphaFoldDB" id="A0A6H1ZQH5"/>
<sequence>MPYMTEGEIGLEFLLFTNHVLYEPKKLLRIRVSEQNRSEYTTPDFYLPQYSGYCEVVSSRQSLESRFDKLKHAIQEGNRFTFYDGFGRKIIFTTKLLGYLGLHNNNELFVIKEIPYIEATVAGNKYYCSTLYPEYIKPISRKTLRQALKYKVIEAYYKEDISQKETANMFNISQAFVSKLILEK</sequence>
<name>A0A6H1ZQH5_9ZZZZ</name>
<dbReference type="EMBL" id="MT144156">
    <property type="protein sequence ID" value="QJA49824.1"/>
    <property type="molecule type" value="Genomic_DNA"/>
</dbReference>
<organism evidence="1">
    <name type="scientific">viral metagenome</name>
    <dbReference type="NCBI Taxonomy" id="1070528"/>
    <lineage>
        <taxon>unclassified sequences</taxon>
        <taxon>metagenomes</taxon>
        <taxon>organismal metagenomes</taxon>
    </lineage>
</organism>